<dbReference type="Gene3D" id="3.40.50.720">
    <property type="entry name" value="NAD(P)-binding Rossmann-like Domain"/>
    <property type="match status" value="1"/>
</dbReference>
<gene>
    <name evidence="6" type="ORF">G7Y82_19795</name>
</gene>
<feature type="active site" evidence="3">
    <location>
        <position position="169"/>
    </location>
</feature>
<dbReference type="InterPro" id="IPR006115">
    <property type="entry name" value="6PGDH_NADP-bd"/>
</dbReference>
<name>A0A970B8B2_9GAMM</name>
<evidence type="ECO:0000259" key="4">
    <source>
        <dbReference type="Pfam" id="PF03446"/>
    </source>
</evidence>
<dbReference type="InterPro" id="IPR029154">
    <property type="entry name" value="HIBADH-like_NADP-bd"/>
</dbReference>
<evidence type="ECO:0000256" key="1">
    <source>
        <dbReference type="ARBA" id="ARBA00023002"/>
    </source>
</evidence>
<evidence type="ECO:0000256" key="3">
    <source>
        <dbReference type="PIRSR" id="PIRSR000103-1"/>
    </source>
</evidence>
<dbReference type="AlphaFoldDB" id="A0A970B8B2"/>
<dbReference type="GO" id="GO:0016491">
    <property type="term" value="F:oxidoreductase activity"/>
    <property type="evidence" value="ECO:0007669"/>
    <property type="project" value="UniProtKB-KW"/>
</dbReference>
<dbReference type="EMBL" id="JAAVXB010000016">
    <property type="protein sequence ID" value="NKF24560.1"/>
    <property type="molecule type" value="Genomic_DNA"/>
</dbReference>
<dbReference type="InterPro" id="IPR013328">
    <property type="entry name" value="6PGD_dom2"/>
</dbReference>
<dbReference type="SUPFAM" id="SSF51735">
    <property type="entry name" value="NAD(P)-binding Rossmann-fold domains"/>
    <property type="match status" value="1"/>
</dbReference>
<feature type="domain" description="3-hydroxyisobutyrate dehydrogenase-like NAD-binding" evidence="5">
    <location>
        <begin position="165"/>
        <end position="283"/>
    </location>
</feature>
<proteinExistence type="predicted"/>
<dbReference type="PANTHER" id="PTHR43580:SF2">
    <property type="entry name" value="CYTOKINE-LIKE NUCLEAR FACTOR N-PAC"/>
    <property type="match status" value="1"/>
</dbReference>
<organism evidence="6 7">
    <name type="scientific">Solimonas marina</name>
    <dbReference type="NCBI Taxonomy" id="2714601"/>
    <lineage>
        <taxon>Bacteria</taxon>
        <taxon>Pseudomonadati</taxon>
        <taxon>Pseudomonadota</taxon>
        <taxon>Gammaproteobacteria</taxon>
        <taxon>Nevskiales</taxon>
        <taxon>Nevskiaceae</taxon>
        <taxon>Solimonas</taxon>
    </lineage>
</organism>
<keyword evidence="2" id="KW-0520">NAD</keyword>
<dbReference type="PIRSF" id="PIRSF000103">
    <property type="entry name" value="HIBADH"/>
    <property type="match status" value="1"/>
</dbReference>
<comment type="caution">
    <text evidence="6">The sequence shown here is derived from an EMBL/GenBank/DDBJ whole genome shotgun (WGS) entry which is preliminary data.</text>
</comment>
<sequence length="290" mass="30106">MNIGFIGLGGMGRGIAANLLRAGHRVQVWNRSPGPVDELVALGAERAAGVIDVLQNDVLFSILADDLALRSVLLDGEPLRSAKAGLIHINLATVSVRFAAELAALHASLGQGYVAAPVFGRVDVAAAGKLNIIAAGATATLDTVQPLLDVIGQKTWRVGDEPTRANAVKIGGNFMIAAAIEAMAEASTLADAHGVEPAQFLEILTSTLFAAPVYQGYGKLIAEQRYAPAGFALRLGLKDVRLALEAGDASNVPMPFASVLRDGFLDAVAQGDGDLDWGALAKVAARRANR</sequence>
<dbReference type="Proteomes" id="UP000653472">
    <property type="component" value="Unassembled WGS sequence"/>
</dbReference>
<evidence type="ECO:0000259" key="5">
    <source>
        <dbReference type="Pfam" id="PF14833"/>
    </source>
</evidence>
<evidence type="ECO:0000313" key="7">
    <source>
        <dbReference type="Proteomes" id="UP000653472"/>
    </source>
</evidence>
<dbReference type="GO" id="GO:0051287">
    <property type="term" value="F:NAD binding"/>
    <property type="evidence" value="ECO:0007669"/>
    <property type="project" value="InterPro"/>
</dbReference>
<dbReference type="Gene3D" id="1.10.1040.10">
    <property type="entry name" value="N-(1-d-carboxylethyl)-l-norvaline Dehydrogenase, domain 2"/>
    <property type="match status" value="1"/>
</dbReference>
<dbReference type="InterPro" id="IPR008927">
    <property type="entry name" value="6-PGluconate_DH-like_C_sf"/>
</dbReference>
<evidence type="ECO:0000256" key="2">
    <source>
        <dbReference type="ARBA" id="ARBA00023027"/>
    </source>
</evidence>
<dbReference type="SUPFAM" id="SSF48179">
    <property type="entry name" value="6-phosphogluconate dehydrogenase C-terminal domain-like"/>
    <property type="match status" value="1"/>
</dbReference>
<feature type="domain" description="6-phosphogluconate dehydrogenase NADP-binding" evidence="4">
    <location>
        <begin position="2"/>
        <end position="156"/>
    </location>
</feature>
<accession>A0A970B8B2</accession>
<keyword evidence="7" id="KW-1185">Reference proteome</keyword>
<reference evidence="6" key="1">
    <citation type="submission" date="2020-03" db="EMBL/GenBank/DDBJ databases">
        <title>Solimonas marina sp. nov., isolated from deep seawater of the Pacific Ocean.</title>
        <authorList>
            <person name="Liu X."/>
            <person name="Lai Q."/>
            <person name="Sun F."/>
            <person name="Gai Y."/>
            <person name="Li G."/>
            <person name="Shao Z."/>
        </authorList>
    </citation>
    <scope>NUCLEOTIDE SEQUENCE</scope>
    <source>
        <strain evidence="6">C16B3</strain>
    </source>
</reference>
<dbReference type="PANTHER" id="PTHR43580">
    <property type="entry name" value="OXIDOREDUCTASE GLYR1-RELATED"/>
    <property type="match status" value="1"/>
</dbReference>
<dbReference type="Pfam" id="PF14833">
    <property type="entry name" value="NAD_binding_11"/>
    <property type="match status" value="1"/>
</dbReference>
<protein>
    <submittedName>
        <fullName evidence="6">NAD(P)-dependent oxidoreductase</fullName>
    </submittedName>
</protein>
<dbReference type="InterPro" id="IPR051265">
    <property type="entry name" value="HIBADH-related_NP60_sf"/>
</dbReference>
<dbReference type="RefSeq" id="WP_168149864.1">
    <property type="nucleotide sequence ID" value="NZ_JAAVXB010000016.1"/>
</dbReference>
<dbReference type="Pfam" id="PF03446">
    <property type="entry name" value="NAD_binding_2"/>
    <property type="match status" value="1"/>
</dbReference>
<dbReference type="InterPro" id="IPR036291">
    <property type="entry name" value="NAD(P)-bd_dom_sf"/>
</dbReference>
<dbReference type="GO" id="GO:0050661">
    <property type="term" value="F:NADP binding"/>
    <property type="evidence" value="ECO:0007669"/>
    <property type="project" value="InterPro"/>
</dbReference>
<keyword evidence="1" id="KW-0560">Oxidoreductase</keyword>
<evidence type="ECO:0000313" key="6">
    <source>
        <dbReference type="EMBL" id="NKF24560.1"/>
    </source>
</evidence>
<dbReference type="InterPro" id="IPR015815">
    <property type="entry name" value="HIBADH-related"/>
</dbReference>